<dbReference type="Proteomes" id="UP001445076">
    <property type="component" value="Unassembled WGS sequence"/>
</dbReference>
<evidence type="ECO:0008006" key="4">
    <source>
        <dbReference type="Google" id="ProtNLM"/>
    </source>
</evidence>
<accession>A0AAW0WYM0</accession>
<evidence type="ECO:0000313" key="3">
    <source>
        <dbReference type="Proteomes" id="UP001445076"/>
    </source>
</evidence>
<reference evidence="2 3" key="1">
    <citation type="journal article" date="2024" name="BMC Genomics">
        <title>Genome assembly of redclaw crayfish (Cherax quadricarinatus) provides insights into its immune adaptation and hypoxia tolerance.</title>
        <authorList>
            <person name="Liu Z."/>
            <person name="Zheng J."/>
            <person name="Li H."/>
            <person name="Fang K."/>
            <person name="Wang S."/>
            <person name="He J."/>
            <person name="Zhou D."/>
            <person name="Weng S."/>
            <person name="Chi M."/>
            <person name="Gu Z."/>
            <person name="He J."/>
            <person name="Li F."/>
            <person name="Wang M."/>
        </authorList>
    </citation>
    <scope>NUCLEOTIDE SEQUENCE [LARGE SCALE GENOMIC DNA]</scope>
    <source>
        <strain evidence="2">ZL_2023a</strain>
    </source>
</reference>
<feature type="chain" id="PRO_5043923292" description="Receptor L-domain domain-containing protein" evidence="1">
    <location>
        <begin position="22"/>
        <end position="306"/>
    </location>
</feature>
<dbReference type="AlphaFoldDB" id="A0AAW0WYM0"/>
<keyword evidence="1" id="KW-0732">Signal</keyword>
<keyword evidence="3" id="KW-1185">Reference proteome</keyword>
<evidence type="ECO:0000256" key="1">
    <source>
        <dbReference type="SAM" id="SignalP"/>
    </source>
</evidence>
<evidence type="ECO:0000313" key="2">
    <source>
        <dbReference type="EMBL" id="KAK8732387.1"/>
    </source>
</evidence>
<gene>
    <name evidence="2" type="ORF">OTU49_007068</name>
</gene>
<comment type="caution">
    <text evidence="2">The sequence shown here is derived from an EMBL/GenBank/DDBJ whole genome shotgun (WGS) entry which is preliminary data.</text>
</comment>
<protein>
    <recommendedName>
        <fullName evidence="4">Receptor L-domain domain-containing protein</fullName>
    </recommendedName>
</protein>
<proteinExistence type="predicted"/>
<feature type="signal peptide" evidence="1">
    <location>
        <begin position="1"/>
        <end position="21"/>
    </location>
</feature>
<sequence length="306" mass="33410">KMRAVGLKIVMLVTFTLVCNTSNGKEKKNSLSSPCTLSHLGLTCNYINKAQDEEVDLAMWGSAVFAVFIHNAHGLRLHGAACKMLRIYNSTVIISPHQQECPPRNVLIQYSSVNRIPGRILELVIFYSELQQLDELSDLNYAYLTNSRLGVAAMKFVSGANIDIVNSEIASLESVVVGANASITFSGSNITIPEQGHMDVDNLGELTLEETMVIATSPQAISILPGGKLNLVSPPKKLNLFDFSNYEEVQHDGPNSKRSPKNASFDKMMLFDLFTDPQSSHTSVLSKCDLPVLILCYIASGGNLCL</sequence>
<dbReference type="EMBL" id="JARKIK010000057">
    <property type="protein sequence ID" value="KAK8732387.1"/>
    <property type="molecule type" value="Genomic_DNA"/>
</dbReference>
<feature type="non-terminal residue" evidence="2">
    <location>
        <position position="1"/>
    </location>
</feature>
<name>A0AAW0WYM0_CHEQU</name>
<organism evidence="2 3">
    <name type="scientific">Cherax quadricarinatus</name>
    <name type="common">Australian red claw crayfish</name>
    <dbReference type="NCBI Taxonomy" id="27406"/>
    <lineage>
        <taxon>Eukaryota</taxon>
        <taxon>Metazoa</taxon>
        <taxon>Ecdysozoa</taxon>
        <taxon>Arthropoda</taxon>
        <taxon>Crustacea</taxon>
        <taxon>Multicrustacea</taxon>
        <taxon>Malacostraca</taxon>
        <taxon>Eumalacostraca</taxon>
        <taxon>Eucarida</taxon>
        <taxon>Decapoda</taxon>
        <taxon>Pleocyemata</taxon>
        <taxon>Astacidea</taxon>
        <taxon>Parastacoidea</taxon>
        <taxon>Parastacidae</taxon>
        <taxon>Cherax</taxon>
    </lineage>
</organism>